<reference evidence="7 8" key="1">
    <citation type="submission" date="2021-07" db="EMBL/GenBank/DDBJ databases">
        <title>Complete genome sequence of nontuberculous Mycobacterium sp. TY59.</title>
        <authorList>
            <person name="Fukushima K."/>
        </authorList>
    </citation>
    <scope>NUCLEOTIDE SEQUENCE [LARGE SCALE GENOMIC DNA]</scope>
    <source>
        <strain evidence="7 8">TY59</strain>
    </source>
</reference>
<organism evidence="7 8">
    <name type="scientific">Mycobacterium senriense</name>
    <dbReference type="NCBI Taxonomy" id="2775496"/>
    <lineage>
        <taxon>Bacteria</taxon>
        <taxon>Bacillati</taxon>
        <taxon>Actinomycetota</taxon>
        <taxon>Actinomycetes</taxon>
        <taxon>Mycobacteriales</taxon>
        <taxon>Mycobacteriaceae</taxon>
        <taxon>Mycobacterium</taxon>
        <taxon>Mycobacterium avium complex (MAC)</taxon>
    </lineage>
</organism>
<evidence type="ECO:0000256" key="1">
    <source>
        <dbReference type="ARBA" id="ARBA00001957"/>
    </source>
</evidence>
<dbReference type="Gene3D" id="3.40.50.980">
    <property type="match status" value="4"/>
</dbReference>
<dbReference type="InterPro" id="IPR006162">
    <property type="entry name" value="Ppantetheine_attach_site"/>
</dbReference>
<dbReference type="InterPro" id="IPR001242">
    <property type="entry name" value="Condensation_dom"/>
</dbReference>
<dbReference type="PROSITE" id="PS00012">
    <property type="entry name" value="PHOSPHOPANTETHEINE"/>
    <property type="match status" value="2"/>
</dbReference>
<reference evidence="7 8" key="2">
    <citation type="submission" date="2021-07" db="EMBL/GenBank/DDBJ databases">
        <authorList>
            <person name="Matsumoto Y."/>
            <person name="Motooka D."/>
            <person name="Nakamura S."/>
        </authorList>
    </citation>
    <scope>NUCLEOTIDE SEQUENCE [LARGE SCALE GENOMIC DNA]</scope>
    <source>
        <strain evidence="7 8">TY59</strain>
    </source>
</reference>
<dbReference type="InterPro" id="IPR045851">
    <property type="entry name" value="AMP-bd_C_sf"/>
</dbReference>
<keyword evidence="3" id="KW-0597">Phosphoprotein</keyword>
<comment type="cofactor">
    <cofactor evidence="1">
        <name>pantetheine 4'-phosphate</name>
        <dbReference type="ChEBI" id="CHEBI:47942"/>
    </cofactor>
</comment>
<dbReference type="SUPFAM" id="SSF47336">
    <property type="entry name" value="ACP-like"/>
    <property type="match status" value="2"/>
</dbReference>
<dbReference type="Pfam" id="PF00668">
    <property type="entry name" value="Condensation"/>
    <property type="match status" value="5"/>
</dbReference>
<name>A0ABN6IM57_9MYCO</name>
<dbReference type="InterPro" id="IPR023213">
    <property type="entry name" value="CAT-like_dom_sf"/>
</dbReference>
<dbReference type="InterPro" id="IPR000873">
    <property type="entry name" value="AMP-dep_synth/lig_dom"/>
</dbReference>
<dbReference type="PANTHER" id="PTHR45527:SF14">
    <property type="entry name" value="PLIPASTATIN SYNTHASE SUBUNIT B"/>
    <property type="match status" value="1"/>
</dbReference>
<dbReference type="InterPro" id="IPR010060">
    <property type="entry name" value="NRPS_synth"/>
</dbReference>
<evidence type="ECO:0000313" key="7">
    <source>
        <dbReference type="EMBL" id="BCZ24950.1"/>
    </source>
</evidence>
<dbReference type="Gene3D" id="2.30.38.10">
    <property type="entry name" value="Luciferase, Domain 3"/>
    <property type="match status" value="2"/>
</dbReference>
<evidence type="ECO:0000256" key="4">
    <source>
        <dbReference type="ARBA" id="ARBA00022737"/>
    </source>
</evidence>
<dbReference type="InterPro" id="IPR020845">
    <property type="entry name" value="AMP-binding_CS"/>
</dbReference>
<dbReference type="Gene3D" id="1.10.1200.10">
    <property type="entry name" value="ACP-like"/>
    <property type="match status" value="2"/>
</dbReference>
<evidence type="ECO:0000313" key="8">
    <source>
        <dbReference type="Proteomes" id="UP000826012"/>
    </source>
</evidence>
<evidence type="ECO:0000256" key="5">
    <source>
        <dbReference type="ARBA" id="ARBA00023194"/>
    </source>
</evidence>
<dbReference type="NCBIfam" id="NF003417">
    <property type="entry name" value="PRK04813.1"/>
    <property type="match status" value="2"/>
</dbReference>
<dbReference type="InterPro" id="IPR020806">
    <property type="entry name" value="PKS_PP-bd"/>
</dbReference>
<dbReference type="Proteomes" id="UP000826012">
    <property type="component" value="Chromosome"/>
</dbReference>
<dbReference type="RefSeq" id="WP_221043342.1">
    <property type="nucleotide sequence ID" value="NZ_AP024828.1"/>
</dbReference>
<keyword evidence="5" id="KW-0045">Antibiotic biosynthesis</keyword>
<dbReference type="Pfam" id="PF13193">
    <property type="entry name" value="AMP-binding_C"/>
    <property type="match status" value="2"/>
</dbReference>
<keyword evidence="2" id="KW-0596">Phosphopantetheine</keyword>
<dbReference type="SUPFAM" id="SSF52777">
    <property type="entry name" value="CoA-dependent acyltransferases"/>
    <property type="match status" value="10"/>
</dbReference>
<evidence type="ECO:0000256" key="3">
    <source>
        <dbReference type="ARBA" id="ARBA00022553"/>
    </source>
</evidence>
<dbReference type="EMBL" id="AP024828">
    <property type="protein sequence ID" value="BCZ24950.1"/>
    <property type="molecule type" value="Genomic_DNA"/>
</dbReference>
<dbReference type="Gene3D" id="3.30.300.30">
    <property type="match status" value="2"/>
</dbReference>
<dbReference type="InterPro" id="IPR010071">
    <property type="entry name" value="AA_adenyl_dom"/>
</dbReference>
<accession>A0ABN6IM57</accession>
<feature type="domain" description="Carrier" evidence="6">
    <location>
        <begin position="2445"/>
        <end position="2519"/>
    </location>
</feature>
<keyword evidence="8" id="KW-1185">Reference proteome</keyword>
<keyword evidence="4" id="KW-0677">Repeat</keyword>
<dbReference type="SMART" id="SM00823">
    <property type="entry name" value="PKS_PP"/>
    <property type="match status" value="2"/>
</dbReference>
<dbReference type="CDD" id="cd19543">
    <property type="entry name" value="DCL_NRPS"/>
    <property type="match status" value="2"/>
</dbReference>
<dbReference type="PANTHER" id="PTHR45527">
    <property type="entry name" value="NONRIBOSOMAL PEPTIDE SYNTHETASE"/>
    <property type="match status" value="1"/>
</dbReference>
<evidence type="ECO:0000256" key="2">
    <source>
        <dbReference type="ARBA" id="ARBA00022450"/>
    </source>
</evidence>
<gene>
    <name evidence="7" type="ORF">MTY59_48050</name>
</gene>
<dbReference type="SUPFAM" id="SSF56801">
    <property type="entry name" value="Acetyl-CoA synthetase-like"/>
    <property type="match status" value="2"/>
</dbReference>
<protein>
    <submittedName>
        <fullName evidence="7">Non-ribosomal peptide synthetase</fullName>
    </submittedName>
</protein>
<dbReference type="NCBIfam" id="TIGR01733">
    <property type="entry name" value="AA-adenyl-dom"/>
    <property type="match status" value="2"/>
</dbReference>
<dbReference type="InterPro" id="IPR036736">
    <property type="entry name" value="ACP-like_sf"/>
</dbReference>
<proteinExistence type="predicted"/>
<dbReference type="Gene3D" id="3.30.559.10">
    <property type="entry name" value="Chloramphenicol acetyltransferase-like domain"/>
    <property type="match status" value="5"/>
</dbReference>
<feature type="domain" description="Carrier" evidence="6">
    <location>
        <begin position="944"/>
        <end position="1018"/>
    </location>
</feature>
<dbReference type="NCBIfam" id="TIGR01720">
    <property type="entry name" value="NRPS-para261"/>
    <property type="match status" value="2"/>
</dbReference>
<dbReference type="Pfam" id="PF00550">
    <property type="entry name" value="PP-binding"/>
    <property type="match status" value="2"/>
</dbReference>
<dbReference type="Pfam" id="PF00501">
    <property type="entry name" value="AMP-binding"/>
    <property type="match status" value="2"/>
</dbReference>
<sequence>MEREDRALPLTRGQLDIWLSQEAGFAGTQWQLGLLVRIDGIVHRDALEQAITQAVGEAEPGRVSFFEVDGQVVQKPVDYPLVELTFDDLRSAADPVQEARERASSIQHTPMALNGQLFKFVLFQTGPDEFYLFGCCHHIAIDGLGMALVCRRVATIYSAMVAGKPIPDAYFGSVQDLVDLESGYEASEDYAEDKAYWSEHLPPESGPVDRLPDAVGERDHYSPSASVQLDPSVANRIKELSKKLAIRRFSVTTAACALLVRGWSGSGSEVALDFPVSRRVRPESKTLPAMLAGVVPLVLATEPQSTVADFCKHVDTRIRELLRHQRFPVHTLEGDGLRQAPNRVGINFIPSRLTLDLAGSPATASYTNHGPVGHFGLFFLGAGDQLFLSTAGPGQPFAGFGVADLAGRLQRILEEMTADPERPLSSIDLLAPDEPALLDEWSNRPALHEPVPAPVSIPQAFAEHVQSTPDALAVTFDGRSMTYAELDAASNRLGHLLADRGVGPGDCVAVLFPRCADAIVSMLAVLKTGAAYVPIDPAHASSRMDFVLEDAAPSAVITTAELRSRLDDHDVLVVDVHDPAIDSQPDTALRLPAPENTAYIIYTSGTTGTPKGVAIPHFNVAWLIESLDAGLPKGNVWTQCHSSAFDFSVWEIYGALLRGRRLLIVPESVASSPADLHDLLVAEKVSVLTQTPSAVAMLPAEGLEATALVVAGEACPTDVVDRWAAPGRVMLDAYGPTETTVCASISMPLVPGSPVVPIGSPIAGAAMFVLDKWLQPVPAGVVGELYLAGRGVGHGYVRRAGLTASRFVANPFGGPGARMYRTGDLVCWGPDGQLQYLGRADEQVKIRGYRIELGEIQAVLAGLDGVDQAAVIAREDRPGDKRLVGYITGTADPAAVRAALADKLPPYMVPTAVMVLDTLPLTGNGKLDKRALPSPEYAASEYRAPADAIEEILADIYAQVLGVERVGVDDSFFDLGGDSILSMQVVSRARTAGVICRPRDIFVEQTVARLARVSEVAADGEFGAADEGIGPVVATPIMRWLQTIDGPIDEFNQTMVLAAPAGVSETDVAAVLQALLDRHPMLRLRVQDDGAGGWSLEAPEVRSVQADDRLRVVDTLSDAALIEARGRLNVADGALVSAVWASATSQLALVIHHLAVDGVSWRTLIEDLNIAWAQLHNAQPVALPAPGTSFARWSSLLADYAQSPAVTAQADAWRQVAATSAALPAVQAEDTYATAGQLTASLDVDTTRLLLGEVPAAFHAGVQDILLIAFGLAFTEFLGEAAPIGIDIEGHGRHEEVASRVDLSRTVGWFTTKYPAALTINGGLNWSKVVAGDAALGAVIKDAKEQLRTLPDGLTYGLLRYLNTEVDLDGPDPVIGFNYLGRLAAGADLSEELWRVSEDSLSSAAVATAVAMPLAHTVELNAGTMDTEAGPNLHANWRWAPSALTDDQVNRLSQLWFEALTGICAHVRAGGGGLTPSDIAPARLDQQQIDELCRQHQIADVLPLSPVQQGLLFHTSFAQELEDLYAVQLGITVSGSLDSQRLRDAVQTVVNRHPNLAARFLDEFGEPVQIIPAEPVMAWNYVELTGGDVDEQVEQLSAAERTAVCDLAGQPAFRAALIRTAPDRHRFLLTIHHIVIDGWSLPVLMREVFAGYYGERLPAPPSYRSYLMWLAAQDRAGAQAAWAEALDGFEAPTLVAPPGKIGRRAVASYTVSADTTRALSELARSSRTTVSTVLQGAWAQLLTWLTGQHDVAFGTAVSGRPTELPGADAMVGLLINTVPVRANIAAATTVADLLEQLQRVHAETLEHEHLALNEIHRVTGHDQLFDTLFLYENYPIDAGALLGVQELAVTEFSSREFNHYPLSVVATPGHELSLRVEYDTEVFEASVVERLIERLRQVMATMTADPAQRLSSIDLLDAAEHERLDAWGNRAMLARRPGGQASIPAMFAAQVARAADAVAITCGERSWTYREVEESANRLAHLLTEQGAGPGQRVAVVIPRSAEAVMAIFAVLKTGAAYVPIDPGVPAARLEFVLGDAAPVAAVTTAEVRSRLDGFDGLIVDIDDPAVATHPTTALPVPAPENIAYIIYTSGTTGTPKGVAIPHSNVTLLLETLDAQLGLGQVWTQCHSLAFDFSVWEVFGSLLYGGRLVVVPDAVVRSAEDLHALLVREQVSVLSQTPSAFYALQSADALAPELGEQLKLQTVVFGGEALEPHRLSTWLHRHPGLPRMINMYGITETTVHASFREIVGEDVDRNVSPIGVPLANLAFFVLDGWLRQVPVGVVGELYVAGGGLAAGYVGRAGLSATRFVACPYGAPGARMYRTGDLVRWGADGQLQYMGRADEQVKIRGYRIELGEIQAALASLSGVEHAAVIAREDRPGDKRLVGYVTGTADPAEVRTQLGERLPSYMVPSAVVVLDALPLTVNGKLDTRALPAPEYQDADRYRAPVSAIEEILAGIYAQVLGVERVGVDDSFFDLGGDSILSMQVVARARAAGVVCRPRDVFVEQTVAKLARVATVASGNDEVDEGLGAVVATPIMRWLQNMDGPVEQFNQTMVLTAPAEVTFDDVPVVVQALLDRHAMLRMRVEDDGVGGWSLDVPEAGSVQAGDCVESVDVLSEAALVDARSRLNLADGVLLRAVWATATNQLALIIHHLAVDGVSWRTLIEDLNIAWAQHHSGQQVALPVGGTSFARWSSLLDEYARRPEVVERLEEWRQVAAIPAVLPEAQPEDTYVTAGQLSASLDVETTRLLLGEVPAAFHAGVQDILLIAFGLAWTQFVGTGAPIAIDVEGHGRNEELGPQVDLSRTVGWFTAKYPVSLRIGGLSWGQVVGGDAALGGLIKDAKEQLRALPDGLTYGLLRYLNPEAALDGSDPVIGFNYLGRLAGGAAELSADLWQLDPDSFALAGAAGAVALPLPHTVELNAGTMDTADGPHLQANWTWARSALDEKQIGRLSELWFDALAGICAHVRNGGGGLTPSDIAPARLSQRDLDELQQQYQIADVLPLTPLQQGLLFHTGTAQGGEDLYAVQLDISVTGAVDPERLRKAVHTVITRHPNVVASFSEDFAEPVQVMTTDPALAWQYVELDTDGDIAEQIERLSTAERVAVCDLAGQPPFRGALIRTAENTYRFVLTNHHIVLDGWSKPLLLQEIFASYFGVRLPAPVPYRNFITWLSEQDRAAAQAAWREVLAGFDTPTLVGPSGRMALGPRGVAEFHVSADTSRLLGELARSCRTTVSTVLQAAWAQLLMWLTGQHDVVFGTAVSGRPTELAGSEAMVGLLINTVPVRATIGAETTIADLLDQLQRTYTNTLDHQHLALNDIHRVTGHDLIFDTMFVYENYPLDTAALSAVDELTITGFTNREYNHYPLSVQAVPGHEIGLRVEFDTDVFGEARIDKLVERFKRVLEAMTVDLEEQS</sequence>
<dbReference type="InterPro" id="IPR009081">
    <property type="entry name" value="PP-bd_ACP"/>
</dbReference>
<dbReference type="PROSITE" id="PS00455">
    <property type="entry name" value="AMP_BINDING"/>
    <property type="match status" value="2"/>
</dbReference>
<dbReference type="InterPro" id="IPR025110">
    <property type="entry name" value="AMP-bd_C"/>
</dbReference>
<dbReference type="PROSITE" id="PS50075">
    <property type="entry name" value="CARRIER"/>
    <property type="match status" value="2"/>
</dbReference>
<evidence type="ECO:0000259" key="6">
    <source>
        <dbReference type="PROSITE" id="PS50075"/>
    </source>
</evidence>
<dbReference type="CDD" id="cd17643">
    <property type="entry name" value="A_NRPS_Cytc1-like"/>
    <property type="match status" value="1"/>
</dbReference>
<dbReference type="Gene3D" id="3.30.559.30">
    <property type="entry name" value="Nonribosomal peptide synthetase, condensation domain"/>
    <property type="match status" value="5"/>
</dbReference>